<feature type="compositionally biased region" description="Acidic residues" evidence="1">
    <location>
        <begin position="1174"/>
        <end position="1186"/>
    </location>
</feature>
<protein>
    <submittedName>
        <fullName evidence="2">Uncharacterized protein</fullName>
    </submittedName>
</protein>
<feature type="compositionally biased region" description="Acidic residues" evidence="1">
    <location>
        <begin position="1193"/>
        <end position="1207"/>
    </location>
</feature>
<feature type="compositionally biased region" description="Basic residues" evidence="1">
    <location>
        <begin position="1345"/>
        <end position="1358"/>
    </location>
</feature>
<feature type="region of interest" description="Disordered" evidence="1">
    <location>
        <begin position="702"/>
        <end position="910"/>
    </location>
</feature>
<sequence length="1925" mass="211507">MTQVPSGREGFHLLGVPEIWTPVLPRPEETDYGMEAIRNWSEEDFYKIYPREPVDSSLDRDDGLYFPRMDESFETYRTNQYRSGICQRYRWCAGARELNATQALHSATHPALRPGATGGAFPERLHVPGQVQLTPGVPLVVWSEEKAHLQYSQTVAGVHTASTLNASPGTPRCAAEILKSIAQNAMGFKDAADARDRVPFYRLDGLRKNMRNKGSQASEFEGSYSLAWTAGEGQGSGNVQPAVQTDDPYVRSRQQMLVCDLGQLVPIALRATLSKLEFALLEFRGLHGNVIGFGHHTNRFATSLQMNISFLRIGVENGFTLVDLLGKHQGCNHVDPHDCTCGYTVFTLLCSAPEGSDIGPFVFPECGAYAHSAEKIDGIQSDFGDVYAAVLVFKGQHLHGGLAPRAFWKHAQSVKGSKIVGVRVGFVAYPNGPAVNRTGTFAVGPPNGFATSLHLEERRTQERNILQAGLSIFGTRRNMVEWLAREYSFSAYNMFATADGAIPFWLGVPYSVREMLSSIFYEDEAGNMCSVSTDGILDPALDHDGYIRMCRLFAWMKGCATYFSLGITKASVMLTRLEMESDHIEVPKLAVTDIEVPETRRVLQVVKELTTGLVPALAVEFEDAPGKLVWIKYNKWHQSPNRAECMRAFWAKKWNGKYSSGMQPNVVAHQGEEGFDEWEGIGALESAGMMMMDELDGDVTMEETAKSGSNLPTEEPAAFGGSNNGNEVVRPETEEASEVVSDEANVEVETQAEEQSVVTVRVPPPRNAKQKNGSVAETQAKTPLKRKGGTAGVGKSGERTDGGDGKRQRREEGGDQEEAAEECGRGRKRKRGPEVEGGQTKRVRNGQNTGDGTGGTTSQVVPSPADGSSTAASGPGESIEREPGVTTSQVVPSPADGSSTAASRPGESIEREPGVLAGASEVTMGSVTADSANAPLQDADGESGILTNAFDGSTDAATLAPIIPPLVRKKVVKLHPPVAEMLSSVNWETELEDLVNGRALFTNGALLKSTLQKCLARVQECEGGGGIAMQMETGESVDSWMISLHVALDAAKELANMRAVYHFSRILCRASKLAITHGFVRVMRWCLVEGPSLADFVFKPVLRGEKPQKIGVDWVDEIVEEVHRVVLLGGEKRAPRGKGQKRRKRRLRKKIAVPLLDQVAAERELRPPRRVEGEPGEEEAESDSDNESLYWDFGDESEGEDDYDGDYEPSTCQSSLSSSEDGSDESDDGGADKKDGGGEGDCGDVSVAKPARQMFTATVPKGRADGKPSATGPLVDRVVRVKTKTLTVEFGTYENTVQKQYEALTAALVETLYEILLAPGIRRAQTMLELAEGTPRETPQEPEKKKKKGKDGGKRKKKSDGEEKGEAGEAGEENESNGSALQQQMAQVIANGWMLEALREGAGTDIVWSAPGLDDMWSKPHLHSASWRTSKYRMIQPLRRAFRIAIQTRSQPKIPSNLAAIKSSIICWFEQTEGVRETLQAYEGHYRYHLSELESGRLETDDPNMPVLFRKESRRGGGERPSSGRGSRRVRAPAARATKPRVGGKPSDLTSLPTAESWALPTLMLDLAWRREQRESNAGTSDVLESSSDAAERFFTGRHPTDVSASTGRTSDQMNPVLVFQKTHKLLETSIPAARIREPKYLKNLVLALSTGQSERTYKFLEHWMEKMPSNAVEMHALYDERIRLNEQVRATFPGGRKEKERKDAWLAAHGDYWKVSDMGVYGSASEQYSFDKGKRIDIVFGDTLDKWLSALLETHPDPGEQVSWTEMGVEISRWGILPFTGDGLGKLHLQHHLARRGLCRRATVVELGQWINLNRSRGAYRGLSNLAFGPLWEQNAIVHALQMVHDHLEVSLPPEVRIAMDFGPALAENFLCKVSRTQTELEKKGGQGRKWADNWVAEYFKSTPAVDLRNWNGEERVAKCAVYG</sequence>
<proteinExistence type="predicted"/>
<feature type="compositionally biased region" description="Low complexity" evidence="1">
    <location>
        <begin position="1532"/>
        <end position="1541"/>
    </location>
</feature>
<feature type="compositionally biased region" description="Basic and acidic residues" evidence="1">
    <location>
        <begin position="1509"/>
        <end position="1518"/>
    </location>
</feature>
<dbReference type="Proteomes" id="UP000077266">
    <property type="component" value="Unassembled WGS sequence"/>
</dbReference>
<dbReference type="OrthoDB" id="3032681at2759"/>
<accession>A0A165E0C3</accession>
<dbReference type="InParanoid" id="A0A165E0C3"/>
<feature type="compositionally biased region" description="Polar residues" evidence="1">
    <location>
        <begin position="885"/>
        <end position="902"/>
    </location>
</feature>
<feature type="compositionally biased region" description="Basic and acidic residues" evidence="1">
    <location>
        <begin position="796"/>
        <end position="813"/>
    </location>
</feature>
<feature type="compositionally biased region" description="Polar residues" evidence="1">
    <location>
        <begin position="770"/>
        <end position="781"/>
    </location>
</feature>
<gene>
    <name evidence="2" type="ORF">EXIGLDRAFT_775207</name>
</gene>
<feature type="compositionally biased region" description="Basic and acidic residues" evidence="1">
    <location>
        <begin position="1164"/>
        <end position="1173"/>
    </location>
</feature>
<evidence type="ECO:0000313" key="2">
    <source>
        <dbReference type="EMBL" id="KZV85795.1"/>
    </source>
</evidence>
<keyword evidence="3" id="KW-1185">Reference proteome</keyword>
<reference evidence="2 3" key="1">
    <citation type="journal article" date="2016" name="Mol. Biol. Evol.">
        <title>Comparative Genomics of Early-Diverging Mushroom-Forming Fungi Provides Insights into the Origins of Lignocellulose Decay Capabilities.</title>
        <authorList>
            <person name="Nagy L.G."/>
            <person name="Riley R."/>
            <person name="Tritt A."/>
            <person name="Adam C."/>
            <person name="Daum C."/>
            <person name="Floudas D."/>
            <person name="Sun H."/>
            <person name="Yadav J.S."/>
            <person name="Pangilinan J."/>
            <person name="Larsson K.H."/>
            <person name="Matsuura K."/>
            <person name="Barry K."/>
            <person name="Labutti K."/>
            <person name="Kuo R."/>
            <person name="Ohm R.A."/>
            <person name="Bhattacharya S.S."/>
            <person name="Shirouzu T."/>
            <person name="Yoshinaga Y."/>
            <person name="Martin F.M."/>
            <person name="Grigoriev I.V."/>
            <person name="Hibbett D.S."/>
        </authorList>
    </citation>
    <scope>NUCLEOTIDE SEQUENCE [LARGE SCALE GENOMIC DNA]</scope>
    <source>
        <strain evidence="2 3">HHB12029</strain>
    </source>
</reference>
<name>A0A165E0C3_EXIGL</name>
<feature type="region of interest" description="Disordered" evidence="1">
    <location>
        <begin position="1497"/>
        <end position="1553"/>
    </location>
</feature>
<dbReference type="EMBL" id="KV426176">
    <property type="protein sequence ID" value="KZV85795.1"/>
    <property type="molecule type" value="Genomic_DNA"/>
</dbReference>
<organism evidence="2 3">
    <name type="scientific">Exidia glandulosa HHB12029</name>
    <dbReference type="NCBI Taxonomy" id="1314781"/>
    <lineage>
        <taxon>Eukaryota</taxon>
        <taxon>Fungi</taxon>
        <taxon>Dikarya</taxon>
        <taxon>Basidiomycota</taxon>
        <taxon>Agaricomycotina</taxon>
        <taxon>Agaricomycetes</taxon>
        <taxon>Auriculariales</taxon>
        <taxon>Exidiaceae</taxon>
        <taxon>Exidia</taxon>
    </lineage>
</organism>
<feature type="region of interest" description="Disordered" evidence="1">
    <location>
        <begin position="1164"/>
        <end position="1246"/>
    </location>
</feature>
<evidence type="ECO:0000256" key="1">
    <source>
        <dbReference type="SAM" id="MobiDB-lite"/>
    </source>
</evidence>
<feature type="region of interest" description="Disordered" evidence="1">
    <location>
        <begin position="1332"/>
        <end position="1380"/>
    </location>
</feature>
<evidence type="ECO:0000313" key="3">
    <source>
        <dbReference type="Proteomes" id="UP000077266"/>
    </source>
</evidence>
<feature type="compositionally biased region" description="Polar residues" evidence="1">
    <location>
        <begin position="858"/>
        <end position="872"/>
    </location>
</feature>
<feature type="compositionally biased region" description="Basic and acidic residues" evidence="1">
    <location>
        <begin position="1334"/>
        <end position="1344"/>
    </location>
</feature>
<feature type="compositionally biased region" description="Acidic residues" evidence="1">
    <location>
        <begin position="734"/>
        <end position="752"/>
    </location>
</feature>